<feature type="transmembrane region" description="Helical" evidence="2">
    <location>
        <begin position="107"/>
        <end position="129"/>
    </location>
</feature>
<protein>
    <submittedName>
        <fullName evidence="4">Transcriptional regulator, XRE family</fullName>
    </submittedName>
</protein>
<reference evidence="4 5" key="1">
    <citation type="submission" date="2017-11" db="EMBL/GenBank/DDBJ databases">
        <title>Draft Genome Sequence of Lactobacillus curieae NBRC 111893 isolated from Koso, a Japanese sugar-Vegetable Fermented Beverage.</title>
        <authorList>
            <person name="Chiou T.Y."/>
            <person name="Oshima K."/>
            <person name="Suda W."/>
            <person name="Hattori M."/>
            <person name="Takahashi T."/>
        </authorList>
    </citation>
    <scope>NUCLEOTIDE SEQUENCE [LARGE SCALE GENOMIC DNA]</scope>
    <source>
        <strain evidence="4 5">NBRC111893</strain>
    </source>
</reference>
<dbReference type="PANTHER" id="PTHR46558:SF13">
    <property type="entry name" value="HTH-TYPE TRANSCRIPTIONAL REGULATOR IMMR"/>
    <property type="match status" value="1"/>
</dbReference>
<dbReference type="InterPro" id="IPR010982">
    <property type="entry name" value="Lambda_DNA-bd_dom_sf"/>
</dbReference>
<feature type="transmembrane region" description="Helical" evidence="2">
    <location>
        <begin position="84"/>
        <end position="101"/>
    </location>
</feature>
<keyword evidence="2" id="KW-0472">Membrane</keyword>
<evidence type="ECO:0000259" key="3">
    <source>
        <dbReference type="PROSITE" id="PS50943"/>
    </source>
</evidence>
<name>A0A401FJ67_9LACO</name>
<evidence type="ECO:0000313" key="5">
    <source>
        <dbReference type="Proteomes" id="UP000286974"/>
    </source>
</evidence>
<evidence type="ECO:0000256" key="2">
    <source>
        <dbReference type="SAM" id="Phobius"/>
    </source>
</evidence>
<proteinExistence type="predicted"/>
<dbReference type="RefSeq" id="WP_125007815.1">
    <property type="nucleotide sequence ID" value="NZ_BEXA01000001.1"/>
</dbReference>
<feature type="domain" description="HTH cro/C1-type" evidence="3">
    <location>
        <begin position="7"/>
        <end position="61"/>
    </location>
</feature>
<dbReference type="Gene3D" id="1.10.260.40">
    <property type="entry name" value="lambda repressor-like DNA-binding domains"/>
    <property type="match status" value="1"/>
</dbReference>
<dbReference type="GO" id="GO:0003677">
    <property type="term" value="F:DNA binding"/>
    <property type="evidence" value="ECO:0007669"/>
    <property type="project" value="UniProtKB-KW"/>
</dbReference>
<keyword evidence="2" id="KW-1133">Transmembrane helix</keyword>
<dbReference type="PROSITE" id="PS50943">
    <property type="entry name" value="HTH_CROC1"/>
    <property type="match status" value="1"/>
</dbReference>
<dbReference type="CDD" id="cd00093">
    <property type="entry name" value="HTH_XRE"/>
    <property type="match status" value="1"/>
</dbReference>
<dbReference type="Proteomes" id="UP000286974">
    <property type="component" value="Unassembled WGS sequence"/>
</dbReference>
<keyword evidence="2" id="KW-0812">Transmembrane</keyword>
<sequence>MTIGEKLKVCRTENKFTQADIAKEMHVSRKTISGWETGRNYPDLGSIVRLSEIYHVPLEDLVRDDRMLDHFEEQRKNSLRAEKILRATYWINVVCAILEIIDNLRPNGFHLALIPLVLMINLALLISYFDKWYKFKEPFSIVKLILTFIVLFIIFTPISIMNHDVIQALPHHDAYFISGMMTARLVSAFLLSVSITVIIFFRSPHK</sequence>
<evidence type="ECO:0000256" key="1">
    <source>
        <dbReference type="ARBA" id="ARBA00023125"/>
    </source>
</evidence>
<gene>
    <name evidence="4" type="ORF">NBRC111893_548</name>
</gene>
<dbReference type="SMART" id="SM00530">
    <property type="entry name" value="HTH_XRE"/>
    <property type="match status" value="1"/>
</dbReference>
<keyword evidence="1" id="KW-0238">DNA-binding</keyword>
<dbReference type="OrthoDB" id="9805856at2"/>
<evidence type="ECO:0000313" key="4">
    <source>
        <dbReference type="EMBL" id="GAY72402.1"/>
    </source>
</evidence>
<dbReference type="Pfam" id="PF01381">
    <property type="entry name" value="HTH_3"/>
    <property type="match status" value="1"/>
</dbReference>
<keyword evidence="5" id="KW-1185">Reference proteome</keyword>
<accession>A0A401FJ67</accession>
<feature type="transmembrane region" description="Helical" evidence="2">
    <location>
        <begin position="141"/>
        <end position="161"/>
    </location>
</feature>
<dbReference type="EMBL" id="BEXA01000001">
    <property type="protein sequence ID" value="GAY72402.1"/>
    <property type="molecule type" value="Genomic_DNA"/>
</dbReference>
<dbReference type="SUPFAM" id="SSF47413">
    <property type="entry name" value="lambda repressor-like DNA-binding domains"/>
    <property type="match status" value="1"/>
</dbReference>
<organism evidence="4 5">
    <name type="scientific">Lentilactobacillus kosonis</name>
    <dbReference type="NCBI Taxonomy" id="2810561"/>
    <lineage>
        <taxon>Bacteria</taxon>
        <taxon>Bacillati</taxon>
        <taxon>Bacillota</taxon>
        <taxon>Bacilli</taxon>
        <taxon>Lactobacillales</taxon>
        <taxon>Lactobacillaceae</taxon>
        <taxon>Lentilactobacillus</taxon>
    </lineage>
</organism>
<dbReference type="PANTHER" id="PTHR46558">
    <property type="entry name" value="TRACRIPTIONAL REGULATORY PROTEIN-RELATED-RELATED"/>
    <property type="match status" value="1"/>
</dbReference>
<dbReference type="AlphaFoldDB" id="A0A401FJ67"/>
<dbReference type="InterPro" id="IPR001387">
    <property type="entry name" value="Cro/C1-type_HTH"/>
</dbReference>
<feature type="transmembrane region" description="Helical" evidence="2">
    <location>
        <begin position="181"/>
        <end position="201"/>
    </location>
</feature>
<comment type="caution">
    <text evidence="4">The sequence shown here is derived from an EMBL/GenBank/DDBJ whole genome shotgun (WGS) entry which is preliminary data.</text>
</comment>